<evidence type="ECO:0000256" key="1">
    <source>
        <dbReference type="SAM" id="MobiDB-lite"/>
    </source>
</evidence>
<organism evidence="3 4">
    <name type="scientific">Daedalea quercina L-15889</name>
    <dbReference type="NCBI Taxonomy" id="1314783"/>
    <lineage>
        <taxon>Eukaryota</taxon>
        <taxon>Fungi</taxon>
        <taxon>Dikarya</taxon>
        <taxon>Basidiomycota</taxon>
        <taxon>Agaricomycotina</taxon>
        <taxon>Agaricomycetes</taxon>
        <taxon>Polyporales</taxon>
        <taxon>Fomitopsis</taxon>
    </lineage>
</organism>
<dbReference type="InterPro" id="IPR006076">
    <property type="entry name" value="FAD-dep_OxRdtase"/>
</dbReference>
<dbReference type="AlphaFoldDB" id="A0A165PZP5"/>
<dbReference type="Gene3D" id="3.50.50.60">
    <property type="entry name" value="FAD/NAD(P)-binding domain"/>
    <property type="match status" value="1"/>
</dbReference>
<dbReference type="PANTHER" id="PTHR13847:SF213">
    <property type="entry name" value="DEPENDENT OXIDOREDUCTASE, PUTATIVE-RELATED"/>
    <property type="match status" value="1"/>
</dbReference>
<sequence length="532" mass="57680">MGNLASKVKIYAAAAAQLKETYDLLNKRIEAPPGIPVPNPTLPFWTVPASAITTDDEPLPDNADIVIIGSGITGTSVAYNALSNGGKVTIVILEARAVCSGATARNGGHINPPLYHDYAELEKTFGEDATKQMIRFRLAHRQEMQRIAEKEDIVKGSQVRETEHLDVFSCLKTYEEAKNNLRIWKSAMPDESHTFGFVDAAEAVEKYHLSPGTVGCIYGSGGAMHPYRFVTSLLAKLLDDYSESLHIATHTPCTAISAPSTNEPRYVVETPRGSIKALHVVHATNGWCSQLLEPMRTKLVPARGVMSAQRPGTLLRNSTLDGARSYVFYRGGTGYDYLTQLPTGEHELMFGGGWAQSCENSLPDIGISDDSVFNFAGAAHLAGSLPLYFGGDNWGGEATPAEEPEGDVRWGIGRTKAQWSGILGISTDFLPWVGRLPAKVSGRAEPLASLAGSSESEKEGPRKSTRLAAPGEWLAAGYTGEGMVHAWMSGKALAWMVLDREDALAGWFPDILRVTEKRWKQASMDTLVARFV</sequence>
<evidence type="ECO:0000259" key="2">
    <source>
        <dbReference type="Pfam" id="PF01266"/>
    </source>
</evidence>
<reference evidence="3 4" key="1">
    <citation type="journal article" date="2016" name="Mol. Biol. Evol.">
        <title>Comparative Genomics of Early-Diverging Mushroom-Forming Fungi Provides Insights into the Origins of Lignocellulose Decay Capabilities.</title>
        <authorList>
            <person name="Nagy L.G."/>
            <person name="Riley R."/>
            <person name="Tritt A."/>
            <person name="Adam C."/>
            <person name="Daum C."/>
            <person name="Floudas D."/>
            <person name="Sun H."/>
            <person name="Yadav J.S."/>
            <person name="Pangilinan J."/>
            <person name="Larsson K.H."/>
            <person name="Matsuura K."/>
            <person name="Barry K."/>
            <person name="Labutti K."/>
            <person name="Kuo R."/>
            <person name="Ohm R.A."/>
            <person name="Bhattacharya S.S."/>
            <person name="Shirouzu T."/>
            <person name="Yoshinaga Y."/>
            <person name="Martin F.M."/>
            <person name="Grigoriev I.V."/>
            <person name="Hibbett D.S."/>
        </authorList>
    </citation>
    <scope>NUCLEOTIDE SEQUENCE [LARGE SCALE GENOMIC DNA]</scope>
    <source>
        <strain evidence="3 4">L-15889</strain>
    </source>
</reference>
<dbReference type="GO" id="GO:0005737">
    <property type="term" value="C:cytoplasm"/>
    <property type="evidence" value="ECO:0007669"/>
    <property type="project" value="TreeGrafter"/>
</dbReference>
<dbReference type="InterPro" id="IPR036188">
    <property type="entry name" value="FAD/NAD-bd_sf"/>
</dbReference>
<gene>
    <name evidence="3" type="ORF">DAEQUDRAFT_711324</name>
</gene>
<feature type="domain" description="FAD dependent oxidoreductase" evidence="2">
    <location>
        <begin position="64"/>
        <end position="494"/>
    </location>
</feature>
<proteinExistence type="predicted"/>
<accession>A0A165PZP5</accession>
<evidence type="ECO:0000313" key="4">
    <source>
        <dbReference type="Proteomes" id="UP000076727"/>
    </source>
</evidence>
<evidence type="ECO:0000313" key="3">
    <source>
        <dbReference type="EMBL" id="KZT68823.1"/>
    </source>
</evidence>
<dbReference type="EMBL" id="KV429063">
    <property type="protein sequence ID" value="KZT68823.1"/>
    <property type="molecule type" value="Genomic_DNA"/>
</dbReference>
<dbReference type="STRING" id="1314783.A0A165PZP5"/>
<name>A0A165PZP5_9APHY</name>
<dbReference type="Proteomes" id="UP000076727">
    <property type="component" value="Unassembled WGS sequence"/>
</dbReference>
<dbReference type="SUPFAM" id="SSF51905">
    <property type="entry name" value="FAD/NAD(P)-binding domain"/>
    <property type="match status" value="1"/>
</dbReference>
<feature type="region of interest" description="Disordered" evidence="1">
    <location>
        <begin position="447"/>
        <end position="466"/>
    </location>
</feature>
<dbReference type="Gene3D" id="3.30.9.10">
    <property type="entry name" value="D-Amino Acid Oxidase, subunit A, domain 2"/>
    <property type="match status" value="1"/>
</dbReference>
<dbReference type="PANTHER" id="PTHR13847">
    <property type="entry name" value="SARCOSINE DEHYDROGENASE-RELATED"/>
    <property type="match status" value="1"/>
</dbReference>
<keyword evidence="4" id="KW-1185">Reference proteome</keyword>
<protein>
    <submittedName>
        <fullName evidence="3">FAD dependent oxidoreductase</fullName>
    </submittedName>
</protein>
<dbReference type="Pfam" id="PF01266">
    <property type="entry name" value="DAO"/>
    <property type="match status" value="1"/>
</dbReference>
<dbReference type="OrthoDB" id="429143at2759"/>